<dbReference type="InterPro" id="IPR050312">
    <property type="entry name" value="IolE/XylAMocC-like"/>
</dbReference>
<dbReference type="OrthoDB" id="9780241at2"/>
<dbReference type="PANTHER" id="PTHR12110">
    <property type="entry name" value="HYDROXYPYRUVATE ISOMERASE"/>
    <property type="match status" value="1"/>
</dbReference>
<dbReference type="Proteomes" id="UP000256709">
    <property type="component" value="Unassembled WGS sequence"/>
</dbReference>
<reference evidence="3 4" key="1">
    <citation type="submission" date="2017-04" db="EMBL/GenBank/DDBJ databases">
        <title>Comparative genome analysis of Subtercola boreus.</title>
        <authorList>
            <person name="Cho Y.-J."/>
            <person name="Cho A."/>
            <person name="Kim O.-S."/>
            <person name="Lee J.-I."/>
        </authorList>
    </citation>
    <scope>NUCLEOTIDE SEQUENCE [LARGE SCALE GENOMIC DNA]</scope>
    <source>
        <strain evidence="3 4">P27444</strain>
    </source>
</reference>
<dbReference type="SUPFAM" id="SSF51658">
    <property type="entry name" value="Xylose isomerase-like"/>
    <property type="match status" value="1"/>
</dbReference>
<evidence type="ECO:0000256" key="1">
    <source>
        <dbReference type="ARBA" id="ARBA00023277"/>
    </source>
</evidence>
<dbReference type="EMBL" id="NBXA01000033">
    <property type="protein sequence ID" value="RFA06992.1"/>
    <property type="molecule type" value="Genomic_DNA"/>
</dbReference>
<name>A0A3E0VAV5_9MICO</name>
<organism evidence="3 4">
    <name type="scientific">Subtercola boreus</name>
    <dbReference type="NCBI Taxonomy" id="120213"/>
    <lineage>
        <taxon>Bacteria</taxon>
        <taxon>Bacillati</taxon>
        <taxon>Actinomycetota</taxon>
        <taxon>Actinomycetes</taxon>
        <taxon>Micrococcales</taxon>
        <taxon>Microbacteriaceae</taxon>
        <taxon>Subtercola</taxon>
    </lineage>
</organism>
<evidence type="ECO:0000313" key="4">
    <source>
        <dbReference type="Proteomes" id="UP000256709"/>
    </source>
</evidence>
<feature type="domain" description="Xylose isomerase-like TIM barrel" evidence="2">
    <location>
        <begin position="37"/>
        <end position="279"/>
    </location>
</feature>
<dbReference type="InterPro" id="IPR013022">
    <property type="entry name" value="Xyl_isomerase-like_TIM-brl"/>
</dbReference>
<sequence>MTIENRELIAACWTWAGDAAPARGDERSPIDLRTRIETAAQQGWSGVGLVHADLVHARDTIGLGEVHQLLTDNGIGTVEFEFLTNWWSDGTDRAESDVLRRDFFDAAATLGAHTLKIGAHLDAFGSAPVPRSLFIDQLGLLADEAAGHGVRVALEPMPMSSIRTIADGVGVMQELGHPDAGLVVDVWHVARSGTDYETLVDVLPLENIFVVELDDARETVVGTLWEDTINERLLPGDGELRVAEFVAAIHRIGWRGRWGVEIISDAYRTLPLDEALASTREKTLRAIDEASLLGA</sequence>
<dbReference type="InterPro" id="IPR036237">
    <property type="entry name" value="Xyl_isomerase-like_sf"/>
</dbReference>
<keyword evidence="1" id="KW-0119">Carbohydrate metabolism</keyword>
<dbReference type="GO" id="GO:0016853">
    <property type="term" value="F:isomerase activity"/>
    <property type="evidence" value="ECO:0007669"/>
    <property type="project" value="UniProtKB-KW"/>
</dbReference>
<keyword evidence="3" id="KW-0413">Isomerase</keyword>
<dbReference type="PANTHER" id="PTHR12110:SF48">
    <property type="entry name" value="BLL3656 PROTEIN"/>
    <property type="match status" value="1"/>
</dbReference>
<dbReference type="AlphaFoldDB" id="A0A3E0VAV5"/>
<dbReference type="Gene3D" id="3.20.20.150">
    <property type="entry name" value="Divalent-metal-dependent TIM barrel enzymes"/>
    <property type="match status" value="1"/>
</dbReference>
<accession>A0A3E0VAV5</accession>
<comment type="caution">
    <text evidence="3">The sequence shown here is derived from an EMBL/GenBank/DDBJ whole genome shotgun (WGS) entry which is preliminary data.</text>
</comment>
<gene>
    <name evidence="3" type="ORF">B7R21_17355</name>
</gene>
<dbReference type="Pfam" id="PF01261">
    <property type="entry name" value="AP_endonuc_2"/>
    <property type="match status" value="1"/>
</dbReference>
<protein>
    <submittedName>
        <fullName evidence="3">Sugar phosphate isomerase</fullName>
    </submittedName>
</protein>
<proteinExistence type="predicted"/>
<evidence type="ECO:0000259" key="2">
    <source>
        <dbReference type="Pfam" id="PF01261"/>
    </source>
</evidence>
<evidence type="ECO:0000313" key="3">
    <source>
        <dbReference type="EMBL" id="RFA06992.1"/>
    </source>
</evidence>
<dbReference type="RefSeq" id="WP_116284523.1">
    <property type="nucleotide sequence ID" value="NZ_NBXA01000033.1"/>
</dbReference>